<dbReference type="AlphaFoldDB" id="A0A345CX51"/>
<sequence length="134" mass="14400">MAKLFKVSSSQNQPGQTGLRTAFQRRQAEGTLAAPTGLKAAFQRRQAEGTLAALTGLKTAFQRRQAEGTLTAPTGLKAVFERRQAQGAATELKEKADTGQVALTKSVSFSDKVQKIIIERCDNDTDSLSSQDSL</sequence>
<evidence type="ECO:0000313" key="1">
    <source>
        <dbReference type="EMBL" id="AXF78018.1"/>
    </source>
</evidence>
<dbReference type="Proteomes" id="UP000264980">
    <property type="component" value="Chromosome"/>
</dbReference>
<gene>
    <name evidence="1" type="ORF">AV903_21675</name>
</gene>
<reference evidence="1 2" key="1">
    <citation type="submission" date="2016-01" db="EMBL/GenBank/DDBJ databases">
        <authorList>
            <person name="Oliw E.H."/>
        </authorList>
    </citation>
    <scope>NUCLEOTIDE SEQUENCE [LARGE SCALE GENOMIC DNA]</scope>
    <source>
        <strain evidence="1 2">MDcuke</strain>
    </source>
</reference>
<name>A0A345CX51_9GAMM</name>
<protein>
    <submittedName>
        <fullName evidence="1">Uncharacterized protein</fullName>
    </submittedName>
</protein>
<organism evidence="1 2">
    <name type="scientific">Erwinia tracheiphila</name>
    <dbReference type="NCBI Taxonomy" id="65700"/>
    <lineage>
        <taxon>Bacteria</taxon>
        <taxon>Pseudomonadati</taxon>
        <taxon>Pseudomonadota</taxon>
        <taxon>Gammaproteobacteria</taxon>
        <taxon>Enterobacterales</taxon>
        <taxon>Erwiniaceae</taxon>
        <taxon>Erwinia</taxon>
    </lineage>
</organism>
<dbReference type="EMBL" id="CP013970">
    <property type="protein sequence ID" value="AXF78018.1"/>
    <property type="molecule type" value="Genomic_DNA"/>
</dbReference>
<accession>A0A345CX51</accession>
<evidence type="ECO:0000313" key="2">
    <source>
        <dbReference type="Proteomes" id="UP000264980"/>
    </source>
</evidence>
<proteinExistence type="predicted"/>